<comment type="function">
    <text evidence="2">Catalyzes the reduction of dTDP-6-deoxy-L-lyxo-4-hexulose to yield dTDP-L-rhamnose.</text>
</comment>
<evidence type="ECO:0000313" key="5">
    <source>
        <dbReference type="Proteomes" id="UP000530928"/>
    </source>
</evidence>
<dbReference type="PANTHER" id="PTHR10491">
    <property type="entry name" value="DTDP-4-DEHYDRORHAMNOSE REDUCTASE"/>
    <property type="match status" value="1"/>
</dbReference>
<dbReference type="GO" id="GO:0008831">
    <property type="term" value="F:dTDP-4-dehydrorhamnose reductase activity"/>
    <property type="evidence" value="ECO:0007669"/>
    <property type="project" value="UniProtKB-EC"/>
</dbReference>
<reference evidence="4 5" key="1">
    <citation type="submission" date="2020-07" db="EMBL/GenBank/DDBJ databases">
        <title>Genomic Encyclopedia of Type Strains, Phase IV (KMG-IV): sequencing the most valuable type-strain genomes for metagenomic binning, comparative biology and taxonomic classification.</title>
        <authorList>
            <person name="Goeker M."/>
        </authorList>
    </citation>
    <scope>NUCLEOTIDE SEQUENCE [LARGE SCALE GENOMIC DNA]</scope>
    <source>
        <strain evidence="4 5">DSM 45533</strain>
    </source>
</reference>
<evidence type="ECO:0000256" key="1">
    <source>
        <dbReference type="ARBA" id="ARBA00010944"/>
    </source>
</evidence>
<dbReference type="InterPro" id="IPR036291">
    <property type="entry name" value="NAD(P)-bd_dom_sf"/>
</dbReference>
<evidence type="ECO:0000259" key="3">
    <source>
        <dbReference type="Pfam" id="PF04321"/>
    </source>
</evidence>
<comment type="similarity">
    <text evidence="1 2">Belongs to the dTDP-4-dehydrorhamnose reductase family.</text>
</comment>
<dbReference type="InterPro" id="IPR029903">
    <property type="entry name" value="RmlD-like-bd"/>
</dbReference>
<dbReference type="EC" id="1.1.1.133" evidence="2"/>
<dbReference type="SUPFAM" id="SSF51735">
    <property type="entry name" value="NAD(P)-binding Rossmann-fold domains"/>
    <property type="match status" value="1"/>
</dbReference>
<dbReference type="RefSeq" id="WP_181615610.1">
    <property type="nucleotide sequence ID" value="NZ_BAABAM010000008.1"/>
</dbReference>
<dbReference type="Pfam" id="PF04321">
    <property type="entry name" value="RmlD_sub_bind"/>
    <property type="match status" value="1"/>
</dbReference>
<accession>A0A7W0HV79</accession>
<dbReference type="AlphaFoldDB" id="A0A7W0HV79"/>
<keyword evidence="5" id="KW-1185">Reference proteome</keyword>
<dbReference type="GO" id="GO:0019305">
    <property type="term" value="P:dTDP-rhamnose biosynthetic process"/>
    <property type="evidence" value="ECO:0007669"/>
    <property type="project" value="UniProtKB-UniPathway"/>
</dbReference>
<feature type="domain" description="RmlD-like substrate binding" evidence="3">
    <location>
        <begin position="3"/>
        <end position="233"/>
    </location>
</feature>
<name>A0A7W0HV79_9ACTN</name>
<keyword evidence="2" id="KW-0521">NADP</keyword>
<gene>
    <name evidence="4" type="ORF">HNR30_008324</name>
</gene>
<dbReference type="EMBL" id="JACDUR010000009">
    <property type="protein sequence ID" value="MBA2896933.1"/>
    <property type="molecule type" value="Genomic_DNA"/>
</dbReference>
<evidence type="ECO:0000256" key="2">
    <source>
        <dbReference type="RuleBase" id="RU364082"/>
    </source>
</evidence>
<dbReference type="InterPro" id="IPR005913">
    <property type="entry name" value="dTDP_dehydrorham_reduct"/>
</dbReference>
<dbReference type="Proteomes" id="UP000530928">
    <property type="component" value="Unassembled WGS sequence"/>
</dbReference>
<proteinExistence type="inferred from homology"/>
<dbReference type="PANTHER" id="PTHR10491:SF4">
    <property type="entry name" value="METHIONINE ADENOSYLTRANSFERASE 2 SUBUNIT BETA"/>
    <property type="match status" value="1"/>
</dbReference>
<comment type="caution">
    <text evidence="4">The sequence shown here is derived from an EMBL/GenBank/DDBJ whole genome shotgun (WGS) entry which is preliminary data.</text>
</comment>
<comment type="pathway">
    <text evidence="2">Carbohydrate biosynthesis; dTDP-L-rhamnose biosynthesis.</text>
</comment>
<evidence type="ECO:0000313" key="4">
    <source>
        <dbReference type="EMBL" id="MBA2896933.1"/>
    </source>
</evidence>
<protein>
    <recommendedName>
        <fullName evidence="2">dTDP-4-dehydrorhamnose reductase</fullName>
        <ecNumber evidence="2">1.1.1.133</ecNumber>
    </recommendedName>
</protein>
<dbReference type="Gene3D" id="3.40.50.720">
    <property type="entry name" value="NAD(P)-binding Rossmann-like Domain"/>
    <property type="match status" value="1"/>
</dbReference>
<sequence>MTRILITGASGHVGSVVARHASAAGLEVYGTQGSQGGAWHRLDVSRRQDVLGLFAAIDPDIVIHTAAGRRMDDVDVIAHGTGHVAEAARKSGARLVHVSTDAVFAGDRGPYDESAGPCPVNAYGRAKALAEQHISAGDLLVRISLVLGDGSKHERLVHDPGAVHYTNALRSPSHVEDLAQALVTLAGTGLSGIVHLAGADDLSRYEVARLIAERDGLDPDAVKGAVAAQPYPTDTRLRSTRWPVLRGAREFLRRP</sequence>
<dbReference type="UniPathway" id="UPA00124"/>
<keyword evidence="2 4" id="KW-0560">Oxidoreductase</keyword>
<organism evidence="4 5">
    <name type="scientific">Nonomuraea soli</name>
    <dbReference type="NCBI Taxonomy" id="1032476"/>
    <lineage>
        <taxon>Bacteria</taxon>
        <taxon>Bacillati</taxon>
        <taxon>Actinomycetota</taxon>
        <taxon>Actinomycetes</taxon>
        <taxon>Streptosporangiales</taxon>
        <taxon>Streptosporangiaceae</taxon>
        <taxon>Nonomuraea</taxon>
    </lineage>
</organism>